<dbReference type="EMBL" id="CP013140">
    <property type="protein sequence ID" value="ALN59656.1"/>
    <property type="molecule type" value="Genomic_DNA"/>
</dbReference>
<reference evidence="2 3" key="1">
    <citation type="submission" date="2015-11" db="EMBL/GenBank/DDBJ databases">
        <title>Genome sequences of Lysobacter enzymogenes strain C3 and Lysobacter antibioticus ATCC 29479.</title>
        <authorList>
            <person name="Kobayashi D.Y."/>
        </authorList>
    </citation>
    <scope>NUCLEOTIDE SEQUENCE [LARGE SCALE GENOMIC DNA]</scope>
    <source>
        <strain evidence="2 3">C3</strain>
    </source>
</reference>
<feature type="region of interest" description="Disordered" evidence="1">
    <location>
        <begin position="16"/>
        <end position="42"/>
    </location>
</feature>
<proteinExistence type="predicted"/>
<evidence type="ECO:0000313" key="3">
    <source>
        <dbReference type="Proteomes" id="UP000061569"/>
    </source>
</evidence>
<feature type="region of interest" description="Disordered" evidence="1">
    <location>
        <begin position="84"/>
        <end position="113"/>
    </location>
</feature>
<accession>A0A0S2DNF4</accession>
<dbReference type="AlphaFoldDB" id="A0A0S2DNF4"/>
<protein>
    <submittedName>
        <fullName evidence="2">Uncharacterized protein</fullName>
    </submittedName>
</protein>
<gene>
    <name evidence="2" type="ORF">GLE_4315</name>
</gene>
<evidence type="ECO:0000313" key="2">
    <source>
        <dbReference type="EMBL" id="ALN59656.1"/>
    </source>
</evidence>
<dbReference type="KEGG" id="lez:GLE_4315"/>
<dbReference type="PATRIC" id="fig|69.6.peg.4254"/>
<organism evidence="2 3">
    <name type="scientific">Lysobacter enzymogenes</name>
    <dbReference type="NCBI Taxonomy" id="69"/>
    <lineage>
        <taxon>Bacteria</taxon>
        <taxon>Pseudomonadati</taxon>
        <taxon>Pseudomonadota</taxon>
        <taxon>Gammaproteobacteria</taxon>
        <taxon>Lysobacterales</taxon>
        <taxon>Lysobacteraceae</taxon>
        <taxon>Lysobacter</taxon>
    </lineage>
</organism>
<evidence type="ECO:0000256" key="1">
    <source>
        <dbReference type="SAM" id="MobiDB-lite"/>
    </source>
</evidence>
<feature type="region of interest" description="Disordered" evidence="1">
    <location>
        <begin position="131"/>
        <end position="166"/>
    </location>
</feature>
<dbReference type="Proteomes" id="UP000061569">
    <property type="component" value="Chromosome"/>
</dbReference>
<dbReference type="STRING" id="69.GLE_4315"/>
<name>A0A0S2DNF4_LYSEN</name>
<sequence>MRRFGHVIALGLAHPRAAQRPTSGHAARGCATTDLRSPANSGRLPEFAFHPRHVSPTARFSHGTFHPRQVSPTAHLPIRAVGASMHPPRAASERRVQSPPHANHAERHDSSQALRLSSIPMPTRHAAPARYAGLHAPPPVVSPIRYGGPRTHPHRARAPRLTAGRA</sequence>